<dbReference type="Gene3D" id="1.10.10.10">
    <property type="entry name" value="Winged helix-like DNA-binding domain superfamily/Winged helix DNA-binding domain"/>
    <property type="match status" value="1"/>
</dbReference>
<feature type="coiled-coil region" evidence="4">
    <location>
        <begin position="263"/>
        <end position="290"/>
    </location>
</feature>
<dbReference type="SUPFAM" id="SSF46785">
    <property type="entry name" value="Winged helix' DNA-binding domain"/>
    <property type="match status" value="1"/>
</dbReference>
<dbReference type="SUPFAM" id="SSF55781">
    <property type="entry name" value="GAF domain-like"/>
    <property type="match status" value="1"/>
</dbReference>
<reference evidence="8" key="1">
    <citation type="journal article" date="2019" name="Int. J. Syst. Evol. Microbiol.">
        <title>The Global Catalogue of Microorganisms (GCM) 10K type strain sequencing project: providing services to taxonomists for standard genome sequencing and annotation.</title>
        <authorList>
            <consortium name="The Broad Institute Genomics Platform"/>
            <consortium name="The Broad Institute Genome Sequencing Center for Infectious Disease"/>
            <person name="Wu L."/>
            <person name="Ma J."/>
        </authorList>
    </citation>
    <scope>NUCLEOTIDE SEQUENCE [LARGE SCALE GENOMIC DNA]</scope>
    <source>
        <strain evidence="8">JCM 17666</strain>
    </source>
</reference>
<dbReference type="InterPro" id="IPR036390">
    <property type="entry name" value="WH_DNA-bd_sf"/>
</dbReference>
<dbReference type="InterPro" id="IPR050707">
    <property type="entry name" value="HTH_MetabolicPath_Reg"/>
</dbReference>
<keyword evidence="4" id="KW-0175">Coiled coil</keyword>
<evidence type="ECO:0000313" key="8">
    <source>
        <dbReference type="Proteomes" id="UP001501671"/>
    </source>
</evidence>
<dbReference type="Gene3D" id="3.30.450.40">
    <property type="match status" value="1"/>
</dbReference>
<dbReference type="PROSITE" id="PS51078">
    <property type="entry name" value="ICLR_ED"/>
    <property type="match status" value="1"/>
</dbReference>
<feature type="domain" description="HTH iclR-type" evidence="5">
    <location>
        <begin position="34"/>
        <end position="95"/>
    </location>
</feature>
<evidence type="ECO:0000259" key="6">
    <source>
        <dbReference type="PROSITE" id="PS51078"/>
    </source>
</evidence>
<evidence type="ECO:0000256" key="4">
    <source>
        <dbReference type="SAM" id="Coils"/>
    </source>
</evidence>
<dbReference type="PROSITE" id="PS51077">
    <property type="entry name" value="HTH_ICLR"/>
    <property type="match status" value="1"/>
</dbReference>
<evidence type="ECO:0000256" key="3">
    <source>
        <dbReference type="ARBA" id="ARBA00023163"/>
    </source>
</evidence>
<dbReference type="PANTHER" id="PTHR30136">
    <property type="entry name" value="HELIX-TURN-HELIX TRANSCRIPTIONAL REGULATOR, ICLR FAMILY"/>
    <property type="match status" value="1"/>
</dbReference>
<gene>
    <name evidence="7" type="ORF">GCM10023144_14170</name>
</gene>
<dbReference type="Pfam" id="PF01614">
    <property type="entry name" value="IclR_C"/>
    <property type="match status" value="1"/>
</dbReference>
<keyword evidence="3" id="KW-0804">Transcription</keyword>
<dbReference type="InterPro" id="IPR029016">
    <property type="entry name" value="GAF-like_dom_sf"/>
</dbReference>
<sequence>MIDPHLALPDLPFDDPPADPARAAASVRPADGAATSLGRAFDILGLFSLASPLVRVEDVIARLGYTRSTAYRYVRELCDAGLLTQRSGGSYSLGPRVVELERLLELTDPLYRAARAVLPSVRRDDRQLLVQELYRDDQVMCIYKEGPDELEHAGQRLTIKRARGLPFPLFRGAGSLVLLAWLSPPRMRQAYLSGIAHIAQAGLGHDWQQFRRALAAVRRRGYAVSRGQLAPVVVGIAVPILLPEDRRVIGSLALVTPSASMPLEQELEHVAQLREASERIAREYANAVRQ</sequence>
<keyword evidence="8" id="KW-1185">Reference proteome</keyword>
<dbReference type="InterPro" id="IPR036388">
    <property type="entry name" value="WH-like_DNA-bd_sf"/>
</dbReference>
<dbReference type="Pfam" id="PF09339">
    <property type="entry name" value="HTH_IclR"/>
    <property type="match status" value="1"/>
</dbReference>
<comment type="caution">
    <text evidence="7">The sequence shown here is derived from an EMBL/GenBank/DDBJ whole genome shotgun (WGS) entry which is preliminary data.</text>
</comment>
<dbReference type="Proteomes" id="UP001501671">
    <property type="component" value="Unassembled WGS sequence"/>
</dbReference>
<feature type="domain" description="IclR-ED" evidence="6">
    <location>
        <begin position="96"/>
        <end position="286"/>
    </location>
</feature>
<evidence type="ECO:0000313" key="7">
    <source>
        <dbReference type="EMBL" id="GAA4328405.1"/>
    </source>
</evidence>
<evidence type="ECO:0000259" key="5">
    <source>
        <dbReference type="PROSITE" id="PS51077"/>
    </source>
</evidence>
<protein>
    <submittedName>
        <fullName evidence="7">IclR family transcriptional regulator</fullName>
    </submittedName>
</protein>
<name>A0ABP8GQE6_9BURK</name>
<dbReference type="PANTHER" id="PTHR30136:SF24">
    <property type="entry name" value="HTH-TYPE TRANSCRIPTIONAL REPRESSOR ALLR"/>
    <property type="match status" value="1"/>
</dbReference>
<dbReference type="InterPro" id="IPR014757">
    <property type="entry name" value="Tscrpt_reg_IclR_C"/>
</dbReference>
<dbReference type="InterPro" id="IPR005471">
    <property type="entry name" value="Tscrpt_reg_IclR_N"/>
</dbReference>
<organism evidence="7 8">
    <name type="scientific">Pigmentiphaga soli</name>
    <dbReference type="NCBI Taxonomy" id="1007095"/>
    <lineage>
        <taxon>Bacteria</taxon>
        <taxon>Pseudomonadati</taxon>
        <taxon>Pseudomonadota</taxon>
        <taxon>Betaproteobacteria</taxon>
        <taxon>Burkholderiales</taxon>
        <taxon>Alcaligenaceae</taxon>
        <taxon>Pigmentiphaga</taxon>
    </lineage>
</organism>
<dbReference type="SMART" id="SM00346">
    <property type="entry name" value="HTH_ICLR"/>
    <property type="match status" value="1"/>
</dbReference>
<dbReference type="EMBL" id="BAABFO010000005">
    <property type="protein sequence ID" value="GAA4328405.1"/>
    <property type="molecule type" value="Genomic_DNA"/>
</dbReference>
<keyword evidence="2" id="KW-0238">DNA-binding</keyword>
<evidence type="ECO:0000256" key="2">
    <source>
        <dbReference type="ARBA" id="ARBA00023125"/>
    </source>
</evidence>
<proteinExistence type="predicted"/>
<evidence type="ECO:0000256" key="1">
    <source>
        <dbReference type="ARBA" id="ARBA00023015"/>
    </source>
</evidence>
<accession>A0ABP8GQE6</accession>
<dbReference type="RefSeq" id="WP_345247745.1">
    <property type="nucleotide sequence ID" value="NZ_BAABFO010000005.1"/>
</dbReference>
<keyword evidence="1" id="KW-0805">Transcription regulation</keyword>